<feature type="transmembrane region" description="Helical" evidence="1">
    <location>
        <begin position="31"/>
        <end position="52"/>
    </location>
</feature>
<reference evidence="3" key="1">
    <citation type="submission" date="2018-01" db="EMBL/GenBank/DDBJ databases">
        <authorList>
            <person name="Clerissi C."/>
        </authorList>
    </citation>
    <scope>NUCLEOTIDE SEQUENCE</scope>
    <source>
        <strain evidence="3">Cupriavidus oxalaticus LMG 2235</strain>
    </source>
</reference>
<dbReference type="OrthoDB" id="8971109at2"/>
<dbReference type="Pfam" id="PF11666">
    <property type="entry name" value="DUF2933"/>
    <property type="match status" value="1"/>
</dbReference>
<proteinExistence type="predicted"/>
<evidence type="ECO:0000313" key="2">
    <source>
        <dbReference type="EMBL" id="SPC06658.1"/>
    </source>
</evidence>
<name>A0A375G2S2_9BURK</name>
<comment type="caution">
    <text evidence="3">The sequence shown here is derived from an EMBL/GenBank/DDBJ whole genome shotgun (WGS) entry which is preliminary data.</text>
</comment>
<evidence type="ECO:0008006" key="5">
    <source>
        <dbReference type="Google" id="ProtNLM"/>
    </source>
</evidence>
<protein>
    <recommendedName>
        <fullName evidence="5">DUF2933 domain-containing protein</fullName>
    </recommendedName>
</protein>
<dbReference type="AlphaFoldDB" id="A0A375G2S2"/>
<dbReference type="Proteomes" id="UP000256862">
    <property type="component" value="Chromosome CO2235"/>
</dbReference>
<keyword evidence="1" id="KW-0812">Transmembrane</keyword>
<keyword evidence="1" id="KW-1133">Transmembrane helix</keyword>
<gene>
    <name evidence="3" type="ORF">CO2235_150013</name>
    <name evidence="2" type="ORF">CO2235_U600103</name>
</gene>
<dbReference type="InterPro" id="IPR021682">
    <property type="entry name" value="DUF2933"/>
</dbReference>
<keyword evidence="1" id="KW-0472">Membrane</keyword>
<dbReference type="EMBL" id="OGUS01000115">
    <property type="protein sequence ID" value="SPC12358.1"/>
    <property type="molecule type" value="Genomic_DNA"/>
</dbReference>
<sequence>MCSIKTMIKFAIGFAALLVVGYVVFPQYQGAIRAVAPILLILACPLAMYSGMKEMKPRDERKPPRPEDK</sequence>
<dbReference type="EMBL" id="OGUS01000066">
    <property type="protein sequence ID" value="SPC06658.1"/>
    <property type="molecule type" value="Genomic_DNA"/>
</dbReference>
<reference evidence="4" key="2">
    <citation type="submission" date="2018-01" db="EMBL/GenBank/DDBJ databases">
        <authorList>
            <person name="Gaut B.S."/>
            <person name="Morton B.R."/>
            <person name="Clegg M.T."/>
            <person name="Duvall M.R."/>
        </authorList>
    </citation>
    <scope>NUCLEOTIDE SEQUENCE [LARGE SCALE GENOMIC DNA]</scope>
</reference>
<feature type="transmembrane region" description="Helical" evidence="1">
    <location>
        <begin position="7"/>
        <end position="25"/>
    </location>
</feature>
<evidence type="ECO:0000256" key="1">
    <source>
        <dbReference type="SAM" id="Phobius"/>
    </source>
</evidence>
<evidence type="ECO:0000313" key="3">
    <source>
        <dbReference type="EMBL" id="SPC12358.1"/>
    </source>
</evidence>
<evidence type="ECO:0000313" key="4">
    <source>
        <dbReference type="Proteomes" id="UP000256862"/>
    </source>
</evidence>
<accession>A0A375G2S2</accession>
<organism evidence="3">
    <name type="scientific">Cupriavidus oxalaticus</name>
    <dbReference type="NCBI Taxonomy" id="96344"/>
    <lineage>
        <taxon>Bacteria</taxon>
        <taxon>Pseudomonadati</taxon>
        <taxon>Pseudomonadota</taxon>
        <taxon>Betaproteobacteria</taxon>
        <taxon>Burkholderiales</taxon>
        <taxon>Burkholderiaceae</taxon>
        <taxon>Cupriavidus</taxon>
    </lineage>
</organism>
<dbReference type="RefSeq" id="WP_063238910.1">
    <property type="nucleotide sequence ID" value="NZ_LT978515.1"/>
</dbReference>